<sequence length="159" mass="16743">MKLKLFYACAFAAALVFTSCEKKDKDPVVKPKPANSFTAKVDGADWAAVVPMAANQDRDFVLGGANMNGESIGLFTSYQPDIKQLGTYAVRAIYVVAPPGSSFGPTWANPNASVTITKWDTVANLVSGTFTFMGVADTSTGASGTKTITDGSFTDIPLQ</sequence>
<accession>A0A5N1J3Z5</accession>
<proteinExistence type="predicted"/>
<evidence type="ECO:0000313" key="2">
    <source>
        <dbReference type="Proteomes" id="UP000326570"/>
    </source>
</evidence>
<dbReference type="Pfam" id="PF19765">
    <property type="entry name" value="DUF6252"/>
    <property type="match status" value="1"/>
</dbReference>
<dbReference type="Proteomes" id="UP000326570">
    <property type="component" value="Unassembled WGS sequence"/>
</dbReference>
<keyword evidence="2" id="KW-1185">Reference proteome</keyword>
<dbReference type="RefSeq" id="WP_150902742.1">
    <property type="nucleotide sequence ID" value="NZ_VTWT01000002.1"/>
</dbReference>
<dbReference type="AlphaFoldDB" id="A0A5N1J3Z5"/>
<organism evidence="1 2">
    <name type="scientific">Adhaeribacter soli</name>
    <dbReference type="NCBI Taxonomy" id="2607655"/>
    <lineage>
        <taxon>Bacteria</taxon>
        <taxon>Pseudomonadati</taxon>
        <taxon>Bacteroidota</taxon>
        <taxon>Cytophagia</taxon>
        <taxon>Cytophagales</taxon>
        <taxon>Hymenobacteraceae</taxon>
        <taxon>Adhaeribacter</taxon>
    </lineage>
</organism>
<reference evidence="1 2" key="1">
    <citation type="submission" date="2019-09" db="EMBL/GenBank/DDBJ databases">
        <title>Genome sequence of Adhaeribacter sp. M2.</title>
        <authorList>
            <person name="Srinivasan S."/>
        </authorList>
    </citation>
    <scope>NUCLEOTIDE SEQUENCE [LARGE SCALE GENOMIC DNA]</scope>
    <source>
        <strain evidence="1 2">M2</strain>
    </source>
</reference>
<dbReference type="EMBL" id="VTWT01000002">
    <property type="protein sequence ID" value="KAA9340815.1"/>
    <property type="molecule type" value="Genomic_DNA"/>
</dbReference>
<name>A0A5N1J3Z5_9BACT</name>
<evidence type="ECO:0000313" key="1">
    <source>
        <dbReference type="EMBL" id="KAA9340815.1"/>
    </source>
</evidence>
<dbReference type="PROSITE" id="PS51257">
    <property type="entry name" value="PROKAR_LIPOPROTEIN"/>
    <property type="match status" value="1"/>
</dbReference>
<protein>
    <submittedName>
        <fullName evidence="1">Uncharacterized protein</fullName>
    </submittedName>
</protein>
<gene>
    <name evidence="1" type="ORF">F0P94_05140</name>
</gene>
<dbReference type="InterPro" id="IPR046219">
    <property type="entry name" value="DUF6252"/>
</dbReference>
<comment type="caution">
    <text evidence="1">The sequence shown here is derived from an EMBL/GenBank/DDBJ whole genome shotgun (WGS) entry which is preliminary data.</text>
</comment>